<keyword evidence="7" id="KW-1185">Reference proteome</keyword>
<dbReference type="Pfam" id="PF02239">
    <property type="entry name" value="Cytochrom_D1"/>
    <property type="match status" value="1"/>
</dbReference>
<keyword evidence="3 4" id="KW-0408">Iron</keyword>
<feature type="domain" description="Cytochrome c" evidence="5">
    <location>
        <begin position="374"/>
        <end position="489"/>
    </location>
</feature>
<dbReference type="RefSeq" id="WP_379749144.1">
    <property type="nucleotide sequence ID" value="NZ_JBHTCP010000015.1"/>
</dbReference>
<dbReference type="InterPro" id="IPR036909">
    <property type="entry name" value="Cyt_c-like_dom_sf"/>
</dbReference>
<keyword evidence="1 4" id="KW-0349">Heme</keyword>
<dbReference type="PROSITE" id="PS51007">
    <property type="entry name" value="CYTC"/>
    <property type="match status" value="2"/>
</dbReference>
<dbReference type="InterPro" id="IPR009056">
    <property type="entry name" value="Cyt_c-like_dom"/>
</dbReference>
<evidence type="ECO:0000256" key="4">
    <source>
        <dbReference type="PROSITE-ProRule" id="PRU00433"/>
    </source>
</evidence>
<organism evidence="6 7">
    <name type="scientific">Fictibacillus iocasae</name>
    <dbReference type="NCBI Taxonomy" id="2715437"/>
    <lineage>
        <taxon>Bacteria</taxon>
        <taxon>Bacillati</taxon>
        <taxon>Bacillota</taxon>
        <taxon>Bacilli</taxon>
        <taxon>Bacillales</taxon>
        <taxon>Fictibacillaceae</taxon>
        <taxon>Fictibacillus</taxon>
    </lineage>
</organism>
<evidence type="ECO:0000256" key="3">
    <source>
        <dbReference type="ARBA" id="ARBA00023004"/>
    </source>
</evidence>
<dbReference type="InterPro" id="IPR011964">
    <property type="entry name" value="YVTN_b-propeller_repeat"/>
</dbReference>
<protein>
    <submittedName>
        <fullName evidence="6">Beta-propeller fold lactonase family protein</fullName>
    </submittedName>
</protein>
<dbReference type="SUPFAM" id="SSF46626">
    <property type="entry name" value="Cytochrome c"/>
    <property type="match status" value="2"/>
</dbReference>
<sequence length="635" mass="69765">MTGAAAGCQSENVTRDYAVNSDNIIQTHDGKTIFTANIDVNSVTFMDAKKKKVTAEVPVCKEPRQLTLSPDEEKLYVTCMYDNKVNVISVEDQEVTDSIKTGVEPYGVVTSQDGKLLYVANYRSDSLSVIDLEDEKTVKEIKTGNRPRTLAITADGSKLYVPEYLDAGIDVIDTKKQKVVKVIQLENSPDVSDVKKSQGIPNTLEQFVISPDGKTAWVPHMLTNVDTPVHFEETIFPAISVIDLKKDEEITEQRKELFTSINVKDKSDKAMIVSNPYDVVFQRDGSKAYALMSGSEDLVVFDLKRGGNAVQILRRIEGDNPRGMVLSKDGKTIYVHNAMSHDVATVETGGKLAFSQARLSGENEKLIQKDSLTPLVREGKKIFYSANSDEYAAEITGNNWMSCASCHADGDINGLSIMTAKGMRNVPSNVGTTENGLFMWDGSRDDFNDYLLTVQGEMGGMSELDPGKPIPSDVQHMFDAMFAYLDDPKSFPAPQSPYEDGKKLSADAAKGKELFEGKASCISCHAGSQFTDSTKAVDEDGKLTTKNISFLHDIGTGNTVDRASKGDARAGYLNPRDAKSFDTPTLRGIYDTAPYFHDGSAKTLEEAITRHQYKDKPNLSKGEVVQITQYLKSIE</sequence>
<dbReference type="Proteomes" id="UP001596549">
    <property type="component" value="Unassembled WGS sequence"/>
</dbReference>
<evidence type="ECO:0000259" key="5">
    <source>
        <dbReference type="PROSITE" id="PS51007"/>
    </source>
</evidence>
<comment type="caution">
    <text evidence="6">The sequence shown here is derived from an EMBL/GenBank/DDBJ whole genome shotgun (WGS) entry which is preliminary data.</text>
</comment>
<name>A0ABW2NQP4_9BACL</name>
<evidence type="ECO:0000313" key="7">
    <source>
        <dbReference type="Proteomes" id="UP001596549"/>
    </source>
</evidence>
<dbReference type="InterPro" id="IPR015943">
    <property type="entry name" value="WD40/YVTN_repeat-like_dom_sf"/>
</dbReference>
<accession>A0ABW2NQP4</accession>
<evidence type="ECO:0000256" key="1">
    <source>
        <dbReference type="ARBA" id="ARBA00022617"/>
    </source>
</evidence>
<evidence type="ECO:0000256" key="2">
    <source>
        <dbReference type="ARBA" id="ARBA00022723"/>
    </source>
</evidence>
<dbReference type="EMBL" id="JBHTCP010000015">
    <property type="protein sequence ID" value="MFC7371891.1"/>
    <property type="molecule type" value="Genomic_DNA"/>
</dbReference>
<evidence type="ECO:0000313" key="6">
    <source>
        <dbReference type="EMBL" id="MFC7371891.1"/>
    </source>
</evidence>
<dbReference type="Pfam" id="PF10282">
    <property type="entry name" value="Lactonase"/>
    <property type="match status" value="1"/>
</dbReference>
<dbReference type="InterPro" id="IPR019405">
    <property type="entry name" value="Lactonase_7-beta_prop"/>
</dbReference>
<dbReference type="Gene3D" id="2.130.10.10">
    <property type="entry name" value="YVTN repeat-like/Quinoprotein amine dehydrogenase"/>
    <property type="match status" value="1"/>
</dbReference>
<reference evidence="7" key="1">
    <citation type="journal article" date="2019" name="Int. J. Syst. Evol. Microbiol.">
        <title>The Global Catalogue of Microorganisms (GCM) 10K type strain sequencing project: providing services to taxonomists for standard genome sequencing and annotation.</title>
        <authorList>
            <consortium name="The Broad Institute Genomics Platform"/>
            <consortium name="The Broad Institute Genome Sequencing Center for Infectious Disease"/>
            <person name="Wu L."/>
            <person name="Ma J."/>
        </authorList>
    </citation>
    <scope>NUCLEOTIDE SEQUENCE [LARGE SCALE GENOMIC DNA]</scope>
    <source>
        <strain evidence="7">NBRC 106396</strain>
    </source>
</reference>
<feature type="domain" description="Cytochrome c" evidence="5">
    <location>
        <begin position="506"/>
        <end position="635"/>
    </location>
</feature>
<dbReference type="SUPFAM" id="SSF50974">
    <property type="entry name" value="Nitrous oxide reductase, N-terminal domain"/>
    <property type="match status" value="1"/>
</dbReference>
<dbReference type="InterPro" id="IPR011045">
    <property type="entry name" value="N2O_reductase_N"/>
</dbReference>
<dbReference type="PANTHER" id="PTHR47197:SF3">
    <property type="entry name" value="DIHYDRO-HEME D1 DEHYDROGENASE"/>
    <property type="match status" value="1"/>
</dbReference>
<dbReference type="InterPro" id="IPR051200">
    <property type="entry name" value="Host-pathogen_enzymatic-act"/>
</dbReference>
<dbReference type="Gene3D" id="1.10.760.10">
    <property type="entry name" value="Cytochrome c-like domain"/>
    <property type="match status" value="2"/>
</dbReference>
<gene>
    <name evidence="6" type="ORF">ACFQPF_09390</name>
</gene>
<keyword evidence="2 4" id="KW-0479">Metal-binding</keyword>
<dbReference type="PANTHER" id="PTHR47197">
    <property type="entry name" value="PROTEIN NIRF"/>
    <property type="match status" value="1"/>
</dbReference>
<dbReference type="NCBIfam" id="TIGR02276">
    <property type="entry name" value="beta_rpt_yvtn"/>
    <property type="match status" value="2"/>
</dbReference>
<proteinExistence type="predicted"/>